<gene>
    <name evidence="4" type="ORF">L201_005970</name>
</gene>
<feature type="region of interest" description="Disordered" evidence="1">
    <location>
        <begin position="182"/>
        <end position="206"/>
    </location>
</feature>
<sequence length="804" mass="89582">MSTIPLSDSLEEMQINFGQNTKTKKDWTLPPSFLVLLATPLERAINELVPLKTSSLSVSSIASTPTLRGTTPSAPFIEALKNAPDTITEKGTEAFSSTKSALVDLFFDFAPGVGVDHLHNLLGKAWEEDSLATLKLIFQARSIHEGKGWKEGFYRACAWVWHYHPRTFLENLHLLVDPTCERPRDRTKDEKKRQRQEAPVAADDHGVLDLEEDGNVDLDDDEEEQYPARPHGAFKDLTDLLILHLSGQLKASYKAKITALDEGLAPAWQASTFKASRLALRADPKSKRNRNGFQDILKAAKKKEKEGGFDPFELKLWRAPNLKVKHQLLHKRAEIALVEDKKYQALYLTVLHLFLNYLKDDLLSLAKHQDFLKRTPSARLPYKNQASPHLFGISYAAKWVPSPGKSGDKQTLFATSLAHMLYPGDGVQWSREKLQKMVLTPLRKALAVPEVSMSDRSWNIDYTKVPSQSMSRNAAAFAEHDPEGFVKYLDKVSKGRTTISGASSMPHELLYEATQGKSLIAKRLADLQWKTLVQSIRNTSTNRLTNCIAIADVSGSMGSFTHTQMKDPSPILPCIALTLLLGNMAVAPWNGAFFTFSAEPKFETIDASLPLSERAKALSRAHWENSTNFYKVFDLILSTAKEKKLKADDMVKKVFVLSDMQFDAAAGKQYGETEHQAVKRKFEEAGYPMPELVYWNLAPRYDGAPKPLTSDVPGTSVFSGFSGALMKYFLGQGNIDDDQEMEENGDGEDMDDDEDEDLVIVAGKPASKKKGEKVDGEKKKKDTPLDTVMKVIGAESFSGLKVID</sequence>
<dbReference type="Proteomes" id="UP001355207">
    <property type="component" value="Chromosome 8"/>
</dbReference>
<feature type="compositionally biased region" description="Basic and acidic residues" evidence="1">
    <location>
        <begin position="772"/>
        <end position="784"/>
    </location>
</feature>
<feature type="domain" description="DUF2828" evidence="2">
    <location>
        <begin position="88"/>
        <end position="540"/>
    </location>
</feature>
<evidence type="ECO:0000313" key="5">
    <source>
        <dbReference type="Proteomes" id="UP001355207"/>
    </source>
</evidence>
<evidence type="ECO:0000259" key="3">
    <source>
        <dbReference type="Pfam" id="PF25043"/>
    </source>
</evidence>
<evidence type="ECO:0000256" key="1">
    <source>
        <dbReference type="SAM" id="MobiDB-lite"/>
    </source>
</evidence>
<dbReference type="SUPFAM" id="SSF53300">
    <property type="entry name" value="vWA-like"/>
    <property type="match status" value="1"/>
</dbReference>
<keyword evidence="5" id="KW-1185">Reference proteome</keyword>
<dbReference type="PANTHER" id="PTHR31373">
    <property type="entry name" value="OS06G0652100 PROTEIN"/>
    <property type="match status" value="1"/>
</dbReference>
<dbReference type="Gene3D" id="3.40.50.410">
    <property type="entry name" value="von Willebrand factor, type A domain"/>
    <property type="match status" value="1"/>
</dbReference>
<dbReference type="InterPro" id="IPR058580">
    <property type="entry name" value="DUF2828"/>
</dbReference>
<dbReference type="GeneID" id="91096640"/>
<dbReference type="EMBL" id="CP144105">
    <property type="protein sequence ID" value="WWC91030.1"/>
    <property type="molecule type" value="Genomic_DNA"/>
</dbReference>
<dbReference type="PIRSF" id="PIRSF015417">
    <property type="entry name" value="T31B5_30_vWA"/>
    <property type="match status" value="1"/>
</dbReference>
<accession>A0AAX4K070</accession>
<organism evidence="4 5">
    <name type="scientific">Kwoniella dendrophila CBS 6074</name>
    <dbReference type="NCBI Taxonomy" id="1295534"/>
    <lineage>
        <taxon>Eukaryota</taxon>
        <taxon>Fungi</taxon>
        <taxon>Dikarya</taxon>
        <taxon>Basidiomycota</taxon>
        <taxon>Agaricomycotina</taxon>
        <taxon>Tremellomycetes</taxon>
        <taxon>Tremellales</taxon>
        <taxon>Cryptococcaceae</taxon>
        <taxon>Kwoniella</taxon>
    </lineage>
</organism>
<name>A0AAX4K070_9TREE</name>
<reference evidence="4 5" key="1">
    <citation type="submission" date="2024-01" db="EMBL/GenBank/DDBJ databases">
        <title>Comparative genomics of Cryptococcus and Kwoniella reveals pathogenesis evolution and contrasting modes of karyotype evolution via chromosome fusion or intercentromeric recombination.</title>
        <authorList>
            <person name="Coelho M.A."/>
            <person name="David-Palma M."/>
            <person name="Shea T."/>
            <person name="Bowers K."/>
            <person name="McGinley-Smith S."/>
            <person name="Mohammad A.W."/>
            <person name="Gnirke A."/>
            <person name="Yurkov A.M."/>
            <person name="Nowrousian M."/>
            <person name="Sun S."/>
            <person name="Cuomo C.A."/>
            <person name="Heitman J."/>
        </authorList>
    </citation>
    <scope>NUCLEOTIDE SEQUENCE [LARGE SCALE GENOMIC DNA]</scope>
    <source>
        <strain evidence="4 5">CBS 6074</strain>
    </source>
</reference>
<dbReference type="InterPro" id="IPR011205">
    <property type="entry name" value="UCP015417_vWA"/>
</dbReference>
<feature type="domain" description="DUF7788" evidence="3">
    <location>
        <begin position="546"/>
        <end position="791"/>
    </location>
</feature>
<dbReference type="RefSeq" id="XP_066077793.1">
    <property type="nucleotide sequence ID" value="XM_066221696.1"/>
</dbReference>
<dbReference type="InterPro" id="IPR056690">
    <property type="entry name" value="DUF7788"/>
</dbReference>
<dbReference type="Pfam" id="PF25043">
    <property type="entry name" value="DUF7788"/>
    <property type="match status" value="1"/>
</dbReference>
<protein>
    <recommendedName>
        <fullName evidence="6">TROVE domain-containing protein</fullName>
    </recommendedName>
</protein>
<evidence type="ECO:0000313" key="4">
    <source>
        <dbReference type="EMBL" id="WWC91030.1"/>
    </source>
</evidence>
<feature type="region of interest" description="Disordered" evidence="1">
    <location>
        <begin position="736"/>
        <end position="784"/>
    </location>
</feature>
<dbReference type="Pfam" id="PF11443">
    <property type="entry name" value="DUF2828"/>
    <property type="match status" value="1"/>
</dbReference>
<proteinExistence type="predicted"/>
<dbReference type="PANTHER" id="PTHR31373:SF27">
    <property type="entry name" value="TROVE DOMAIN-CONTAINING PROTEIN"/>
    <property type="match status" value="1"/>
</dbReference>
<evidence type="ECO:0000259" key="2">
    <source>
        <dbReference type="Pfam" id="PF11443"/>
    </source>
</evidence>
<feature type="compositionally biased region" description="Acidic residues" evidence="1">
    <location>
        <begin position="736"/>
        <end position="758"/>
    </location>
</feature>
<dbReference type="InterPro" id="IPR036465">
    <property type="entry name" value="vWFA_dom_sf"/>
</dbReference>
<evidence type="ECO:0008006" key="6">
    <source>
        <dbReference type="Google" id="ProtNLM"/>
    </source>
</evidence>
<dbReference type="AlphaFoldDB" id="A0AAX4K070"/>